<keyword evidence="2" id="KW-1185">Reference proteome</keyword>
<dbReference type="RefSeq" id="WP_139242034.1">
    <property type="nucleotide sequence ID" value="NZ_FQYP01000007.1"/>
</dbReference>
<dbReference type="NCBIfam" id="NF038153">
    <property type="entry name" value="lant_leader_L1a"/>
    <property type="match status" value="1"/>
</dbReference>
<name>A0A1M6IFA5_9FLAO</name>
<reference evidence="2" key="1">
    <citation type="submission" date="2016-11" db="EMBL/GenBank/DDBJ databases">
        <authorList>
            <person name="Varghese N."/>
            <person name="Submissions S."/>
        </authorList>
    </citation>
    <scope>NUCLEOTIDE SEQUENCE [LARGE SCALE GENOMIC DNA]</scope>
    <source>
        <strain evidence="2">DSM 22623</strain>
    </source>
</reference>
<dbReference type="Proteomes" id="UP000184432">
    <property type="component" value="Unassembled WGS sequence"/>
</dbReference>
<dbReference type="InterPro" id="IPR026408">
    <property type="entry name" value="GG_sam_targ_CFB"/>
</dbReference>
<evidence type="ECO:0000313" key="2">
    <source>
        <dbReference type="Proteomes" id="UP000184432"/>
    </source>
</evidence>
<organism evidence="1 2">
    <name type="scientific">Aquimarina spongiae</name>
    <dbReference type="NCBI Taxonomy" id="570521"/>
    <lineage>
        <taxon>Bacteria</taxon>
        <taxon>Pseudomonadati</taxon>
        <taxon>Bacteroidota</taxon>
        <taxon>Flavobacteriia</taxon>
        <taxon>Flavobacteriales</taxon>
        <taxon>Flavobacteriaceae</taxon>
        <taxon>Aquimarina</taxon>
    </lineage>
</organism>
<sequence>MNKLNLNKETISQMDNNEMATVNGGLDICIVSCKRSTRLGKDCCEDPTHLVIAIE</sequence>
<protein>
    <submittedName>
        <fullName evidence="1">Bacteriocin-type signal sequence-containing protein/natural product</fullName>
    </submittedName>
</protein>
<dbReference type="InterPro" id="IPR058238">
    <property type="entry name" value="Lant_leader_dom"/>
</dbReference>
<gene>
    <name evidence="1" type="ORF">SAMN04488508_107321</name>
</gene>
<proteinExistence type="predicted"/>
<dbReference type="NCBIfam" id="TIGR04149">
    <property type="entry name" value="GG_sam_targ_CFB"/>
    <property type="match status" value="1"/>
</dbReference>
<dbReference type="OrthoDB" id="942236at68336"/>
<accession>A0A1M6IFA5</accession>
<evidence type="ECO:0000313" key="1">
    <source>
        <dbReference type="EMBL" id="SHJ33130.1"/>
    </source>
</evidence>
<dbReference type="EMBL" id="FQYP01000007">
    <property type="protein sequence ID" value="SHJ33130.1"/>
    <property type="molecule type" value="Genomic_DNA"/>
</dbReference>
<dbReference type="AlphaFoldDB" id="A0A1M6IFA5"/>